<keyword evidence="1" id="KW-0963">Cytoplasm</keyword>
<dbReference type="InterPro" id="IPR004523">
    <property type="entry name" value="Asp-tRNA_synthase_2"/>
</dbReference>
<name>A0ABD0V4A8_DENTH</name>
<dbReference type="AlphaFoldDB" id="A0ABD0V4A8"/>
<dbReference type="PANTHER" id="PTHR43450:SF1">
    <property type="entry name" value="ASPARTATE--TRNA LIGASE, CYTOPLASMIC"/>
    <property type="match status" value="1"/>
</dbReference>
<evidence type="ECO:0000313" key="3">
    <source>
        <dbReference type="Proteomes" id="UP001552299"/>
    </source>
</evidence>
<proteinExistence type="predicted"/>
<dbReference type="Gene3D" id="2.40.50.140">
    <property type="entry name" value="Nucleic acid-binding proteins"/>
    <property type="match status" value="1"/>
</dbReference>
<accession>A0ABD0V4A8</accession>
<keyword evidence="3" id="KW-1185">Reference proteome</keyword>
<dbReference type="InterPro" id="IPR012340">
    <property type="entry name" value="NA-bd_OB-fold"/>
</dbReference>
<organism evidence="2 3">
    <name type="scientific">Dendrobium thyrsiflorum</name>
    <name type="common">Pinecone-like raceme dendrobium</name>
    <name type="synonym">Orchid</name>
    <dbReference type="NCBI Taxonomy" id="117978"/>
    <lineage>
        <taxon>Eukaryota</taxon>
        <taxon>Viridiplantae</taxon>
        <taxon>Streptophyta</taxon>
        <taxon>Embryophyta</taxon>
        <taxon>Tracheophyta</taxon>
        <taxon>Spermatophyta</taxon>
        <taxon>Magnoliopsida</taxon>
        <taxon>Liliopsida</taxon>
        <taxon>Asparagales</taxon>
        <taxon>Orchidaceae</taxon>
        <taxon>Epidendroideae</taxon>
        <taxon>Malaxideae</taxon>
        <taxon>Dendrobiinae</taxon>
        <taxon>Dendrobium</taxon>
    </lineage>
</organism>
<evidence type="ECO:0000313" key="2">
    <source>
        <dbReference type="EMBL" id="KAL0919892.1"/>
    </source>
</evidence>
<dbReference type="Proteomes" id="UP001552299">
    <property type="component" value="Unassembled WGS sequence"/>
</dbReference>
<reference evidence="2 3" key="1">
    <citation type="journal article" date="2024" name="Plant Biotechnol. J.">
        <title>Dendrobium thyrsiflorum genome and its molecular insights into genes involved in important horticultural traits.</title>
        <authorList>
            <person name="Chen B."/>
            <person name="Wang J.Y."/>
            <person name="Zheng P.J."/>
            <person name="Li K.L."/>
            <person name="Liang Y.M."/>
            <person name="Chen X.F."/>
            <person name="Zhang C."/>
            <person name="Zhao X."/>
            <person name="He X."/>
            <person name="Zhang G.Q."/>
            <person name="Liu Z.J."/>
            <person name="Xu Q."/>
        </authorList>
    </citation>
    <scope>NUCLEOTIDE SEQUENCE [LARGE SCALE GENOMIC DNA]</scope>
    <source>
        <strain evidence="2">GZMU011</strain>
    </source>
</reference>
<protein>
    <submittedName>
        <fullName evidence="2">Uncharacterized protein</fullName>
    </submittedName>
</protein>
<dbReference type="SUPFAM" id="SSF50249">
    <property type="entry name" value="Nucleic acid-binding proteins"/>
    <property type="match status" value="1"/>
</dbReference>
<sequence>MEMLEGKMDNLKAGVEERYSDIEGRLSSIESRFKNMEDMMKKLIEMLSKASPAVPKAEPKGKEILENNDEVESVLHQGPPRGAPWVGGSGYSEGMTARRGRPNPLGDYPGMGRGGMEEVMVIFLGLEEAWPSLQKRKRTYTGLFVLAYVQLRGGKSLTLLSLRLIERDERLVRLVRRSRARTPRSLHSIERVEHLVNPSRMHATKLDDRGVRPEDSATCQWNGPDTWSAKTIRAVGKKIAFLVVRQLIDTVQCVLRVTEELMSTQMVKYTTSLSRESIVDIDGEVTEKLQALYSTLKELTLVPTTGLHCRNSKEYKFPPPTVIAGILRNIGSPTSLHYWNSKEYRAKTSKSARPALLREINPEESEALRVHTSCIDL</sequence>
<gene>
    <name evidence="2" type="ORF">M5K25_012017</name>
</gene>
<evidence type="ECO:0000256" key="1">
    <source>
        <dbReference type="ARBA" id="ARBA00022490"/>
    </source>
</evidence>
<comment type="caution">
    <text evidence="2">The sequence shown here is derived from an EMBL/GenBank/DDBJ whole genome shotgun (WGS) entry which is preliminary data.</text>
</comment>
<dbReference type="PANTHER" id="PTHR43450">
    <property type="entry name" value="ASPARTYL-TRNA SYNTHETASE"/>
    <property type="match status" value="1"/>
</dbReference>
<dbReference type="EMBL" id="JANQDX010000009">
    <property type="protein sequence ID" value="KAL0919892.1"/>
    <property type="molecule type" value="Genomic_DNA"/>
</dbReference>